<gene>
    <name evidence="2" type="ORF">EVAR_53304_1</name>
</gene>
<proteinExistence type="predicted"/>
<protein>
    <submittedName>
        <fullName evidence="2">Uncharacterized protein</fullName>
    </submittedName>
</protein>
<dbReference type="AlphaFoldDB" id="A0A4C1X5W4"/>
<feature type="region of interest" description="Disordered" evidence="1">
    <location>
        <begin position="13"/>
        <end position="33"/>
    </location>
</feature>
<accession>A0A4C1X5W4</accession>
<dbReference type="Proteomes" id="UP000299102">
    <property type="component" value="Unassembled WGS sequence"/>
</dbReference>
<evidence type="ECO:0000313" key="3">
    <source>
        <dbReference type="Proteomes" id="UP000299102"/>
    </source>
</evidence>
<keyword evidence="3" id="KW-1185">Reference proteome</keyword>
<feature type="compositionally biased region" description="Basic and acidic residues" evidence="1">
    <location>
        <begin position="13"/>
        <end position="22"/>
    </location>
</feature>
<evidence type="ECO:0000313" key="2">
    <source>
        <dbReference type="EMBL" id="GBP59151.1"/>
    </source>
</evidence>
<comment type="caution">
    <text evidence="2">The sequence shown here is derived from an EMBL/GenBank/DDBJ whole genome shotgun (WGS) entry which is preliminary data.</text>
</comment>
<dbReference type="EMBL" id="BGZK01000754">
    <property type="protein sequence ID" value="GBP59151.1"/>
    <property type="molecule type" value="Genomic_DNA"/>
</dbReference>
<evidence type="ECO:0000256" key="1">
    <source>
        <dbReference type="SAM" id="MobiDB-lite"/>
    </source>
</evidence>
<sequence>MCIFYVAIRRGERTREPPESERSSSPTDVGIPKGSRWVAGLLIRNRMSDGGEKGSTELPVTECDMSKIEMNVAKACGGSSGATIESFKSFKQLLPSYMTLRRKLKCMNYRFLSSVQLARVNFYLSHRSIPMLPQECGRDPDLGPVPALDFNPSTAVRPALAFDPVFALNPHAGVYLCPPP</sequence>
<name>A0A4C1X5W4_EUMVA</name>
<organism evidence="2 3">
    <name type="scientific">Eumeta variegata</name>
    <name type="common">Bagworm moth</name>
    <name type="synonym">Eumeta japonica</name>
    <dbReference type="NCBI Taxonomy" id="151549"/>
    <lineage>
        <taxon>Eukaryota</taxon>
        <taxon>Metazoa</taxon>
        <taxon>Ecdysozoa</taxon>
        <taxon>Arthropoda</taxon>
        <taxon>Hexapoda</taxon>
        <taxon>Insecta</taxon>
        <taxon>Pterygota</taxon>
        <taxon>Neoptera</taxon>
        <taxon>Endopterygota</taxon>
        <taxon>Lepidoptera</taxon>
        <taxon>Glossata</taxon>
        <taxon>Ditrysia</taxon>
        <taxon>Tineoidea</taxon>
        <taxon>Psychidae</taxon>
        <taxon>Oiketicinae</taxon>
        <taxon>Eumeta</taxon>
    </lineage>
</organism>
<reference evidence="2 3" key="1">
    <citation type="journal article" date="2019" name="Commun. Biol.">
        <title>The bagworm genome reveals a unique fibroin gene that provides high tensile strength.</title>
        <authorList>
            <person name="Kono N."/>
            <person name="Nakamura H."/>
            <person name="Ohtoshi R."/>
            <person name="Tomita M."/>
            <person name="Numata K."/>
            <person name="Arakawa K."/>
        </authorList>
    </citation>
    <scope>NUCLEOTIDE SEQUENCE [LARGE SCALE GENOMIC DNA]</scope>
</reference>